<reference evidence="3 4" key="1">
    <citation type="submission" date="2024-05" db="EMBL/GenBank/DDBJ databases">
        <authorList>
            <person name="Park S."/>
        </authorList>
    </citation>
    <scope>NUCLEOTIDE SEQUENCE [LARGE SCALE GENOMIC DNA]</scope>
    <source>
        <strain evidence="3 4">DGU5</strain>
    </source>
</reference>
<evidence type="ECO:0000313" key="3">
    <source>
        <dbReference type="EMBL" id="MEN7538736.1"/>
    </source>
</evidence>
<evidence type="ECO:0000313" key="4">
    <source>
        <dbReference type="Proteomes" id="UP001484535"/>
    </source>
</evidence>
<keyword evidence="4" id="KW-1185">Reference proteome</keyword>
<accession>A0ABV0D1J8</accession>
<dbReference type="RefSeq" id="WP_346786195.1">
    <property type="nucleotide sequence ID" value="NZ_JBDLBR010000008.1"/>
</dbReference>
<evidence type="ECO:0008006" key="5">
    <source>
        <dbReference type="Google" id="ProtNLM"/>
    </source>
</evidence>
<gene>
    <name evidence="3" type="ORF">ABDJ38_16295</name>
</gene>
<dbReference type="Proteomes" id="UP001484535">
    <property type="component" value="Unassembled WGS sequence"/>
</dbReference>
<evidence type="ECO:0000256" key="2">
    <source>
        <dbReference type="SAM" id="SignalP"/>
    </source>
</evidence>
<organism evidence="3 4">
    <name type="scientific">Aurantiacibacter flavus</name>
    <dbReference type="NCBI Taxonomy" id="3145232"/>
    <lineage>
        <taxon>Bacteria</taxon>
        <taxon>Pseudomonadati</taxon>
        <taxon>Pseudomonadota</taxon>
        <taxon>Alphaproteobacteria</taxon>
        <taxon>Sphingomonadales</taxon>
        <taxon>Erythrobacteraceae</taxon>
        <taxon>Aurantiacibacter</taxon>
    </lineage>
</organism>
<feature type="signal peptide" evidence="2">
    <location>
        <begin position="1"/>
        <end position="31"/>
    </location>
</feature>
<evidence type="ECO:0000256" key="1">
    <source>
        <dbReference type="SAM" id="MobiDB-lite"/>
    </source>
</evidence>
<sequence length="209" mass="21478">MAAARNREQAAGVYPAMKPILLISAPLLALAACSGDADPAPEPDATASEALAPSDRAPAAEMTPAERPVLTLEGLGDLRIGAAVPQNSSWSAPDLQAGNGCTMYSSPDFPDTWAMVTGGLVRRISVGPDSDVQLSEGIGAGSTEAQVRGTFGGFRETPHKYEDPPAKDLTAPNVESGESALRFEIGADGKVSVMHVGTMPELGFVEGCA</sequence>
<feature type="region of interest" description="Disordered" evidence="1">
    <location>
        <begin position="34"/>
        <end position="65"/>
    </location>
</feature>
<dbReference type="EMBL" id="JBDLBR010000008">
    <property type="protein sequence ID" value="MEN7538736.1"/>
    <property type="molecule type" value="Genomic_DNA"/>
</dbReference>
<protein>
    <recommendedName>
        <fullName evidence="5">Secreted protein</fullName>
    </recommendedName>
</protein>
<comment type="caution">
    <text evidence="3">The sequence shown here is derived from an EMBL/GenBank/DDBJ whole genome shotgun (WGS) entry which is preliminary data.</text>
</comment>
<feature type="chain" id="PRO_5046946538" description="Secreted protein" evidence="2">
    <location>
        <begin position="32"/>
        <end position="209"/>
    </location>
</feature>
<proteinExistence type="predicted"/>
<dbReference type="PROSITE" id="PS51257">
    <property type="entry name" value="PROKAR_LIPOPROTEIN"/>
    <property type="match status" value="1"/>
</dbReference>
<keyword evidence="2" id="KW-0732">Signal</keyword>
<name>A0ABV0D1J8_9SPHN</name>